<evidence type="ECO:0000259" key="2">
    <source>
        <dbReference type="Pfam" id="PF05225"/>
    </source>
</evidence>
<evidence type="ECO:0000313" key="4">
    <source>
        <dbReference type="Proteomes" id="UP000683360"/>
    </source>
</evidence>
<dbReference type="PANTHER" id="PTHR19303">
    <property type="entry name" value="TRANSPOSON"/>
    <property type="match status" value="1"/>
</dbReference>
<gene>
    <name evidence="3" type="ORF">MEDL_2571</name>
</gene>
<dbReference type="Pfam" id="PF03184">
    <property type="entry name" value="DDE_1"/>
    <property type="match status" value="1"/>
</dbReference>
<dbReference type="InterPro" id="IPR009057">
    <property type="entry name" value="Homeodomain-like_sf"/>
</dbReference>
<dbReference type="SUPFAM" id="SSF46689">
    <property type="entry name" value="Homeodomain-like"/>
    <property type="match status" value="1"/>
</dbReference>
<dbReference type="AlphaFoldDB" id="A0A8S3PWM6"/>
<dbReference type="Pfam" id="PF05225">
    <property type="entry name" value="HTH_psq"/>
    <property type="match status" value="1"/>
</dbReference>
<keyword evidence="4" id="KW-1185">Reference proteome</keyword>
<dbReference type="InterPro" id="IPR004875">
    <property type="entry name" value="DDE_SF_endonuclease_dom"/>
</dbReference>
<dbReference type="InterPro" id="IPR007889">
    <property type="entry name" value="HTH_Psq"/>
</dbReference>
<dbReference type="PANTHER" id="PTHR19303:SF74">
    <property type="entry name" value="POGO TRANSPOSABLE ELEMENT WITH KRAB DOMAIN"/>
    <property type="match status" value="1"/>
</dbReference>
<dbReference type="Proteomes" id="UP000683360">
    <property type="component" value="Unassembled WGS sequence"/>
</dbReference>
<proteinExistence type="predicted"/>
<name>A0A8S3PWM6_MYTED</name>
<dbReference type="EMBL" id="CAJPWZ010000154">
    <property type="protein sequence ID" value="CAG2187086.1"/>
    <property type="molecule type" value="Genomic_DNA"/>
</dbReference>
<dbReference type="InterPro" id="IPR050863">
    <property type="entry name" value="CenT-Element_Derived"/>
</dbReference>
<dbReference type="Gene3D" id="1.10.10.60">
    <property type="entry name" value="Homeodomain-like"/>
    <property type="match status" value="1"/>
</dbReference>
<feature type="domain" description="DDE-1" evidence="1">
    <location>
        <begin position="205"/>
        <end position="317"/>
    </location>
</feature>
<evidence type="ECO:0000313" key="3">
    <source>
        <dbReference type="EMBL" id="CAG2187086.1"/>
    </source>
</evidence>
<evidence type="ECO:0000259" key="1">
    <source>
        <dbReference type="Pfam" id="PF03184"/>
    </source>
</evidence>
<protein>
    <recommendedName>
        <fullName evidence="5">HTH psq-type domain-containing protein</fullName>
    </recommendedName>
</protein>
<organism evidence="3 4">
    <name type="scientific">Mytilus edulis</name>
    <name type="common">Blue mussel</name>
    <dbReference type="NCBI Taxonomy" id="6550"/>
    <lineage>
        <taxon>Eukaryota</taxon>
        <taxon>Metazoa</taxon>
        <taxon>Spiralia</taxon>
        <taxon>Lophotrochozoa</taxon>
        <taxon>Mollusca</taxon>
        <taxon>Bivalvia</taxon>
        <taxon>Autobranchia</taxon>
        <taxon>Pteriomorphia</taxon>
        <taxon>Mytilida</taxon>
        <taxon>Mytiloidea</taxon>
        <taxon>Mytilidae</taxon>
        <taxon>Mytilinae</taxon>
        <taxon>Mytilus</taxon>
    </lineage>
</organism>
<dbReference type="OrthoDB" id="6146321at2759"/>
<reference evidence="3" key="1">
    <citation type="submission" date="2021-03" db="EMBL/GenBank/DDBJ databases">
        <authorList>
            <person name="Bekaert M."/>
        </authorList>
    </citation>
    <scope>NUCLEOTIDE SEQUENCE</scope>
</reference>
<evidence type="ECO:0008006" key="5">
    <source>
        <dbReference type="Google" id="ProtNLM"/>
    </source>
</evidence>
<comment type="caution">
    <text evidence="3">The sequence shown here is derived from an EMBL/GenBank/DDBJ whole genome shotgun (WGS) entry which is preliminary data.</text>
</comment>
<feature type="domain" description="HTH psq-type" evidence="2">
    <location>
        <begin position="15"/>
        <end position="53"/>
    </location>
</feature>
<sequence>MPRKSKNIYQQYSSESLERAVNAVRHNGMSFRRASQTYSMPKTTIMDRVNGNMKPGSKPGRKPVIPIEVENFLATKIMTAAEKGFGLSKKQVIIKISRLCNAKGIKTPFESSIPGNDWWRGFKSEVTLRKPEKLNTSRSRMMNRLVVSNSFVEIGQVITENNLQSDVIWNADETGKGFEHNPFNVVARKGAKNIPGRTGNSRENITILAYVNAQGEKLPPLCVVKGKTTKSLESEATVDGQDGTLWTYQEKAWRCDILGDIFIKNCGPKRTQLLIMDSHGSHETLGLLDEAKKENIIVMALPPYTSHHLQPLDKSVFLHGSLVKVIFL</sequence>
<accession>A0A8S3PWM6</accession>
<dbReference type="GO" id="GO:0003677">
    <property type="term" value="F:DNA binding"/>
    <property type="evidence" value="ECO:0007669"/>
    <property type="project" value="InterPro"/>
</dbReference>
<dbReference type="GO" id="GO:0005634">
    <property type="term" value="C:nucleus"/>
    <property type="evidence" value="ECO:0007669"/>
    <property type="project" value="TreeGrafter"/>
</dbReference>